<feature type="transmembrane region" description="Helical" evidence="7">
    <location>
        <begin position="189"/>
        <end position="209"/>
    </location>
</feature>
<comment type="caution">
    <text evidence="9">The sequence shown here is derived from an EMBL/GenBank/DDBJ whole genome shotgun (WGS) entry which is preliminary data.</text>
</comment>
<feature type="transmembrane region" description="Helical" evidence="7">
    <location>
        <begin position="427"/>
        <end position="443"/>
    </location>
</feature>
<feature type="transmembrane region" description="Helical" evidence="7">
    <location>
        <begin position="102"/>
        <end position="123"/>
    </location>
</feature>
<keyword evidence="5" id="KW-0046">Antibiotic resistance</keyword>
<feature type="transmembrane region" description="Helical" evidence="7">
    <location>
        <begin position="289"/>
        <end position="316"/>
    </location>
</feature>
<dbReference type="Gene3D" id="1.20.1720.10">
    <property type="entry name" value="Multidrug resistance protein D"/>
    <property type="match status" value="1"/>
</dbReference>
<keyword evidence="4 7" id="KW-0472">Membrane</keyword>
<protein>
    <submittedName>
        <fullName evidence="9">MFS transporter</fullName>
    </submittedName>
</protein>
<dbReference type="InterPro" id="IPR036259">
    <property type="entry name" value="MFS_trans_sf"/>
</dbReference>
<feature type="transmembrane region" description="Helical" evidence="7">
    <location>
        <begin position="383"/>
        <end position="407"/>
    </location>
</feature>
<dbReference type="InterPro" id="IPR020846">
    <property type="entry name" value="MFS_dom"/>
</dbReference>
<keyword evidence="10" id="KW-1185">Reference proteome</keyword>
<organism evidence="9 10">
    <name type="scientific">Streptomyces zhihengii</name>
    <dbReference type="NCBI Taxonomy" id="1818004"/>
    <lineage>
        <taxon>Bacteria</taxon>
        <taxon>Bacillati</taxon>
        <taxon>Actinomycetota</taxon>
        <taxon>Actinomycetes</taxon>
        <taxon>Kitasatosporales</taxon>
        <taxon>Streptomycetaceae</taxon>
        <taxon>Streptomyces</taxon>
    </lineage>
</organism>
<dbReference type="Proteomes" id="UP000664109">
    <property type="component" value="Unassembled WGS sequence"/>
</dbReference>
<dbReference type="EMBL" id="JAFEJA010000001">
    <property type="protein sequence ID" value="MBM9618819.1"/>
    <property type="molecule type" value="Genomic_DNA"/>
</dbReference>
<sequence length="496" mass="50711">MSGEGGFHGGGRGRHRRTRTADRGPGGYRLRRILSITVILIGVFISAVDMLIVNIAFPSMQESFPTATLTGLSWVMSAYAITFAALLLPSGRWADRSGRKQVFLLGLALFTGVSAVCAAAPSLEVLVAARAVQGVGAALMAPSSLGLLLGLFAPEKRGIAIGLWTAVGGVGSAAALPLGGLLAEIDWRWVFVVNLPLGTVALLIGAWSLRRSAREAGPVPDLAGSAVLAVSVAAVVATIAQGQSWGWTSPEVAGLSVAGALGLVWTVRRAGRHPAPVFEPELLRIRTIALGNVATGFFFMGVGAMALSTILFLTQVWQHSTLRGAMEIAPGPVCAALCAVPSGILSVRHGVHRVGPVGAAAFAGGGLWWTYALDGTPDFTGHFLPGSVIGGIGFGLILPALAASATLSLPPERVATGTGMASMSRQIGMAVGVSVVAAVLAGRPDLTSFRAAFLIMAGAAIVSGLALFAIGPVRRPAPTGPAAGPQPEHMTRATTR</sequence>
<dbReference type="PROSITE" id="PS50850">
    <property type="entry name" value="MFS"/>
    <property type="match status" value="1"/>
</dbReference>
<dbReference type="PANTHER" id="PTHR42718:SF48">
    <property type="entry name" value="CONSERVED TWO-DOMAIN MEMBRANE PROTEIN-RELATED"/>
    <property type="match status" value="1"/>
</dbReference>
<feature type="region of interest" description="Disordered" evidence="6">
    <location>
        <begin position="1"/>
        <end position="23"/>
    </location>
</feature>
<evidence type="ECO:0000256" key="4">
    <source>
        <dbReference type="ARBA" id="ARBA00023136"/>
    </source>
</evidence>
<reference evidence="9 10" key="1">
    <citation type="journal article" date="2016" name="Arch. Microbiol.">
        <title>Streptomyces zhihengii sp. nov., isolated from rhizospheric soil of Psammosilene tunicoides.</title>
        <authorList>
            <person name="Huang M.J."/>
            <person name="Fei J.J."/>
            <person name="Salam N."/>
            <person name="Kim C.J."/>
            <person name="Hozzein W.N."/>
            <person name="Xiao M."/>
            <person name="Huang H.Q."/>
            <person name="Li W.J."/>
        </authorList>
    </citation>
    <scope>NUCLEOTIDE SEQUENCE [LARGE SCALE GENOMIC DNA]</scope>
    <source>
        <strain evidence="9 10">YIM T102</strain>
    </source>
</reference>
<dbReference type="CDD" id="cd17321">
    <property type="entry name" value="MFS_MMR_MDR_like"/>
    <property type="match status" value="1"/>
</dbReference>
<evidence type="ECO:0000259" key="8">
    <source>
        <dbReference type="PROSITE" id="PS50850"/>
    </source>
</evidence>
<feature type="domain" description="Major facilitator superfamily (MFS) profile" evidence="8">
    <location>
        <begin position="35"/>
        <end position="475"/>
    </location>
</feature>
<feature type="transmembrane region" description="Helical" evidence="7">
    <location>
        <begin position="252"/>
        <end position="268"/>
    </location>
</feature>
<accession>A0ABS2UMS6</accession>
<evidence type="ECO:0000256" key="3">
    <source>
        <dbReference type="ARBA" id="ARBA00022989"/>
    </source>
</evidence>
<evidence type="ECO:0000256" key="2">
    <source>
        <dbReference type="ARBA" id="ARBA00022692"/>
    </source>
</evidence>
<evidence type="ECO:0000256" key="5">
    <source>
        <dbReference type="ARBA" id="ARBA00023251"/>
    </source>
</evidence>
<dbReference type="SUPFAM" id="SSF103473">
    <property type="entry name" value="MFS general substrate transporter"/>
    <property type="match status" value="1"/>
</dbReference>
<feature type="transmembrane region" description="Helical" evidence="7">
    <location>
        <begin position="328"/>
        <end position="347"/>
    </location>
</feature>
<evidence type="ECO:0000313" key="10">
    <source>
        <dbReference type="Proteomes" id="UP000664109"/>
    </source>
</evidence>
<feature type="compositionally biased region" description="Gly residues" evidence="6">
    <location>
        <begin position="1"/>
        <end position="10"/>
    </location>
</feature>
<feature type="transmembrane region" description="Helical" evidence="7">
    <location>
        <begin position="449"/>
        <end position="470"/>
    </location>
</feature>
<feature type="transmembrane region" description="Helical" evidence="7">
    <location>
        <begin position="69"/>
        <end position="90"/>
    </location>
</feature>
<evidence type="ECO:0000256" key="6">
    <source>
        <dbReference type="SAM" id="MobiDB-lite"/>
    </source>
</evidence>
<feature type="transmembrane region" description="Helical" evidence="7">
    <location>
        <begin position="354"/>
        <end position="371"/>
    </location>
</feature>
<evidence type="ECO:0000313" key="9">
    <source>
        <dbReference type="EMBL" id="MBM9618819.1"/>
    </source>
</evidence>
<name>A0ABS2UMS6_9ACTN</name>
<dbReference type="PANTHER" id="PTHR42718">
    <property type="entry name" value="MAJOR FACILITATOR SUPERFAMILY MULTIDRUG TRANSPORTER MFSC"/>
    <property type="match status" value="1"/>
</dbReference>
<dbReference type="RefSeq" id="WP_205373048.1">
    <property type="nucleotide sequence ID" value="NZ_JAFEJA010000001.1"/>
</dbReference>
<dbReference type="Pfam" id="PF07690">
    <property type="entry name" value="MFS_1"/>
    <property type="match status" value="2"/>
</dbReference>
<feature type="transmembrane region" description="Helical" evidence="7">
    <location>
        <begin position="221"/>
        <end position="240"/>
    </location>
</feature>
<evidence type="ECO:0000256" key="1">
    <source>
        <dbReference type="ARBA" id="ARBA00004651"/>
    </source>
</evidence>
<gene>
    <name evidence="9" type="ORF">JE024_08660</name>
</gene>
<dbReference type="Gene3D" id="1.20.1250.20">
    <property type="entry name" value="MFS general substrate transporter like domains"/>
    <property type="match status" value="1"/>
</dbReference>
<dbReference type="InterPro" id="IPR011701">
    <property type="entry name" value="MFS"/>
</dbReference>
<proteinExistence type="predicted"/>
<keyword evidence="2 7" id="KW-0812">Transmembrane</keyword>
<feature type="transmembrane region" description="Helical" evidence="7">
    <location>
        <begin position="161"/>
        <end position="183"/>
    </location>
</feature>
<comment type="subcellular location">
    <subcellularLocation>
        <location evidence="1">Cell membrane</location>
        <topology evidence="1">Multi-pass membrane protein</topology>
    </subcellularLocation>
</comment>
<evidence type="ECO:0000256" key="7">
    <source>
        <dbReference type="SAM" id="Phobius"/>
    </source>
</evidence>
<feature type="transmembrane region" description="Helical" evidence="7">
    <location>
        <begin position="135"/>
        <end position="154"/>
    </location>
</feature>
<keyword evidence="3 7" id="KW-1133">Transmembrane helix</keyword>
<feature type="transmembrane region" description="Helical" evidence="7">
    <location>
        <begin position="33"/>
        <end position="57"/>
    </location>
</feature>